<evidence type="ECO:0000313" key="2">
    <source>
        <dbReference type="EMBL" id="MCX7569254.1"/>
    </source>
</evidence>
<dbReference type="Pfam" id="PF00899">
    <property type="entry name" value="ThiF"/>
    <property type="match status" value="1"/>
</dbReference>
<dbReference type="SUPFAM" id="SSF69572">
    <property type="entry name" value="Activating enzymes of the ubiquitin-like proteins"/>
    <property type="match status" value="1"/>
</dbReference>
<name>A0ABT3X3D4_9BACL</name>
<sequence>MQPTFKPILKPLMRNGDVLRIGFEREVYELEDADGAIERFLTALDGTLSIEEIAALHDLSTDEVRDALATFDELGFLDDKSAVSDRMTDRDRERYRANLTYYSNFSKLEHSPAVYQQRVQDATVAVLGLGGASLIAAALAGLGVGKIIGLDCDQVELSNLNRQFVFREDDIGKLKTDAVAEHLHRLNRDIEVVTHNQLVTSAASLLPVLEGADLVVNMIDTPSLISARWVNSACVHLGLPVLLGGIGNNRVMYQRFVPHEHGCYDCFLIHCLQLDQTGELELRALYGQVFENRNTAMAPHVAMLSGFISTEVSKHFAGYASPMPPSSSVELDLITMELKHSGPWQRYAECPTCGEARHAREDIEPVELDALITIAKERMMQR</sequence>
<gene>
    <name evidence="2" type="ORF">OS242_04715</name>
</gene>
<keyword evidence="3" id="KW-1185">Reference proteome</keyword>
<dbReference type="PANTHER" id="PTHR10953:SF102">
    <property type="entry name" value="ADENYLYLTRANSFERASE AND SULFURTRANSFERASE MOCS3"/>
    <property type="match status" value="1"/>
</dbReference>
<dbReference type="InterPro" id="IPR045886">
    <property type="entry name" value="ThiF/MoeB/HesA"/>
</dbReference>
<dbReference type="Proteomes" id="UP001208017">
    <property type="component" value="Unassembled WGS sequence"/>
</dbReference>
<dbReference type="InterPro" id="IPR000594">
    <property type="entry name" value="ThiF_NAD_FAD-bd"/>
</dbReference>
<evidence type="ECO:0000259" key="1">
    <source>
        <dbReference type="Pfam" id="PF00899"/>
    </source>
</evidence>
<dbReference type="Gene3D" id="3.40.50.720">
    <property type="entry name" value="NAD(P)-binding Rossmann-like Domain"/>
    <property type="match status" value="1"/>
</dbReference>
<reference evidence="2 3" key="1">
    <citation type="submission" date="2022-11" db="EMBL/GenBank/DDBJ databases">
        <title>Study of microbial diversity in lake waters.</title>
        <authorList>
            <person name="Zhang J."/>
        </authorList>
    </citation>
    <scope>NUCLEOTIDE SEQUENCE [LARGE SCALE GENOMIC DNA]</scope>
    <source>
        <strain evidence="2 3">DT12</strain>
    </source>
</reference>
<protein>
    <submittedName>
        <fullName evidence="2">ThiF family adenylyltransferase</fullName>
    </submittedName>
</protein>
<dbReference type="InterPro" id="IPR035985">
    <property type="entry name" value="Ubiquitin-activating_enz"/>
</dbReference>
<dbReference type="EMBL" id="JAPMLT010000002">
    <property type="protein sequence ID" value="MCX7569254.1"/>
    <property type="molecule type" value="Genomic_DNA"/>
</dbReference>
<dbReference type="PANTHER" id="PTHR10953">
    <property type="entry name" value="UBIQUITIN-ACTIVATING ENZYME E1"/>
    <property type="match status" value="1"/>
</dbReference>
<accession>A0ABT3X3D4</accession>
<proteinExistence type="predicted"/>
<dbReference type="GO" id="GO:0016779">
    <property type="term" value="F:nucleotidyltransferase activity"/>
    <property type="evidence" value="ECO:0007669"/>
    <property type="project" value="UniProtKB-KW"/>
</dbReference>
<comment type="caution">
    <text evidence="2">The sequence shown here is derived from an EMBL/GenBank/DDBJ whole genome shotgun (WGS) entry which is preliminary data.</text>
</comment>
<keyword evidence="2" id="KW-0808">Transferase</keyword>
<organism evidence="2 3">
    <name type="scientific">Tumebacillus lacus</name>
    <dbReference type="NCBI Taxonomy" id="2995335"/>
    <lineage>
        <taxon>Bacteria</taxon>
        <taxon>Bacillati</taxon>
        <taxon>Bacillota</taxon>
        <taxon>Bacilli</taxon>
        <taxon>Bacillales</taxon>
        <taxon>Alicyclobacillaceae</taxon>
        <taxon>Tumebacillus</taxon>
    </lineage>
</organism>
<feature type="domain" description="THIF-type NAD/FAD binding fold" evidence="1">
    <location>
        <begin position="115"/>
        <end position="340"/>
    </location>
</feature>
<keyword evidence="2" id="KW-0548">Nucleotidyltransferase</keyword>
<evidence type="ECO:0000313" key="3">
    <source>
        <dbReference type="Proteomes" id="UP001208017"/>
    </source>
</evidence>
<dbReference type="RefSeq" id="WP_267150503.1">
    <property type="nucleotide sequence ID" value="NZ_JAPMLT010000002.1"/>
</dbReference>